<dbReference type="VEuPathDB" id="GiardiaDB:GLP15_3564"/>
<reference evidence="2 3" key="1">
    <citation type="journal article" date="2010" name="BMC Genomics">
        <title>Genome analysis and comparative genomics of a Giardia intestinalis assemblage E isolate.</title>
        <authorList>
            <person name="Jerlstrom-Hultqvist J."/>
            <person name="Franzen O."/>
            <person name="Ankarklev J."/>
            <person name="Xu F."/>
            <person name="Nohynkova E."/>
            <person name="Andersson J.O."/>
            <person name="Svard S.G."/>
            <person name="Andersson B."/>
        </authorList>
    </citation>
    <scope>NUCLEOTIDE SEQUENCE [LARGE SCALE GENOMIC DNA]</scope>
    <source>
        <strain evidence="2 3">P15</strain>
    </source>
</reference>
<accession>E1F7H9</accession>
<evidence type="ECO:0000256" key="1">
    <source>
        <dbReference type="SAM" id="Coils"/>
    </source>
</evidence>
<organism evidence="2 3">
    <name type="scientific">Giardia intestinalis (strain P15)</name>
    <name type="common">Giardia lamblia</name>
    <dbReference type="NCBI Taxonomy" id="658858"/>
    <lineage>
        <taxon>Eukaryota</taxon>
        <taxon>Metamonada</taxon>
        <taxon>Diplomonadida</taxon>
        <taxon>Hexamitidae</taxon>
        <taxon>Giardiinae</taxon>
        <taxon>Giardia</taxon>
    </lineage>
</organism>
<gene>
    <name evidence="2" type="ORF">GLP15_3564</name>
</gene>
<keyword evidence="1" id="KW-0175">Coiled coil</keyword>
<dbReference type="AlphaFoldDB" id="E1F7H9"/>
<feature type="coiled-coil region" evidence="1">
    <location>
        <begin position="307"/>
        <end position="341"/>
    </location>
</feature>
<name>E1F7H9_GIAIA</name>
<protein>
    <submittedName>
        <fullName evidence="2">Uncharacterized protein</fullName>
    </submittedName>
</protein>
<dbReference type="OrthoDB" id="10258374at2759"/>
<proteinExistence type="predicted"/>
<dbReference type="OMA" id="MLFPRVK"/>
<dbReference type="Proteomes" id="UP000008974">
    <property type="component" value="Unassembled WGS sequence"/>
</dbReference>
<evidence type="ECO:0000313" key="2">
    <source>
        <dbReference type="EMBL" id="EFO61581.1"/>
    </source>
</evidence>
<dbReference type="EMBL" id="ACVC01000221">
    <property type="protein sequence ID" value="EFO61581.1"/>
    <property type="molecule type" value="Genomic_DNA"/>
</dbReference>
<sequence length="504" mass="57206">MLFPRVKIVETLDPNAPFDSFLPSEIDTLHDTDNGGQKEVTSLVYSLNTGRTPAQIAYDLSLLIDMHHQYIESPSRCIISTTSNSIYVEHSPLRMQLSTLIQARKAESKMFSPRDILTCGAQILSALIYVYHPRKKQHGTGPYMPVCNLTDISPDTITCNSELTSFSLAGLWLLIPEIAHYTPQECNNQDVDIYIVNQVCRILYKMATFKDINYGVNETSLQGIQSHDLRQIFERSLFASDKERWKISQLLNFMARASGVREIDNLEYNSLAALSNSVEQTAMSKAHRLQEESVRLQNLLISKANKLASIKLQNARLAEERDRLSQKNNEIIKQIKTLKSETNEGYEQINAKLMVFDDAMTEGRELLRLLQNSDLLESAECSDVHECFIKLNEVVGDVLDMYTKLKAIEETQDIRAAGGLEQYIQQLKAQEGPHKAVIQRHKRLSNMLEFSKRTNDKLRGILLTDAGNFDIKKKFNCLYCQNNKKPFCARNVTVLLFATSAGKI</sequence>
<evidence type="ECO:0000313" key="3">
    <source>
        <dbReference type="Proteomes" id="UP000008974"/>
    </source>
</evidence>
<comment type="caution">
    <text evidence="2">The sequence shown here is derived from an EMBL/GenBank/DDBJ whole genome shotgun (WGS) entry which is preliminary data.</text>
</comment>